<organism evidence="4 5">
    <name type="scientific">Cryptosporangium aurantiacum</name>
    <dbReference type="NCBI Taxonomy" id="134849"/>
    <lineage>
        <taxon>Bacteria</taxon>
        <taxon>Bacillati</taxon>
        <taxon>Actinomycetota</taxon>
        <taxon>Actinomycetes</taxon>
        <taxon>Cryptosporangiales</taxon>
        <taxon>Cryptosporangiaceae</taxon>
        <taxon>Cryptosporangium</taxon>
    </lineage>
</organism>
<evidence type="ECO:0000256" key="1">
    <source>
        <dbReference type="SAM" id="MobiDB-lite"/>
    </source>
</evidence>
<dbReference type="Pfam" id="PF21922">
    <property type="entry name" value="PBP_dimer_2"/>
    <property type="match status" value="1"/>
</dbReference>
<dbReference type="EMBL" id="FRCS01000018">
    <property type="protein sequence ID" value="SHN46799.1"/>
    <property type="molecule type" value="Genomic_DNA"/>
</dbReference>
<proteinExistence type="predicted"/>
<evidence type="ECO:0000259" key="2">
    <source>
        <dbReference type="Pfam" id="PF00905"/>
    </source>
</evidence>
<dbReference type="Proteomes" id="UP000184440">
    <property type="component" value="Unassembled WGS sequence"/>
</dbReference>
<gene>
    <name evidence="4" type="ORF">SAMN05443668_11829</name>
</gene>
<dbReference type="InterPro" id="IPR050515">
    <property type="entry name" value="Beta-lactam/transpept"/>
</dbReference>
<dbReference type="PANTHER" id="PTHR30627">
    <property type="entry name" value="PEPTIDOGLYCAN D,D-TRANSPEPTIDASE"/>
    <property type="match status" value="1"/>
</dbReference>
<dbReference type="GO" id="GO:0071972">
    <property type="term" value="F:peptidoglycan L,D-transpeptidase activity"/>
    <property type="evidence" value="ECO:0007669"/>
    <property type="project" value="TreeGrafter"/>
</dbReference>
<dbReference type="SUPFAM" id="SSF56601">
    <property type="entry name" value="beta-lactamase/transpeptidase-like"/>
    <property type="match status" value="1"/>
</dbReference>
<dbReference type="RefSeq" id="WP_073264099.1">
    <property type="nucleotide sequence ID" value="NZ_FRCS01000018.1"/>
</dbReference>
<dbReference type="InterPro" id="IPR012338">
    <property type="entry name" value="Beta-lactam/transpept-like"/>
</dbReference>
<dbReference type="OrthoDB" id="9766847at2"/>
<dbReference type="InterPro" id="IPR001460">
    <property type="entry name" value="PCN-bd_Tpept"/>
</dbReference>
<evidence type="ECO:0000313" key="5">
    <source>
        <dbReference type="Proteomes" id="UP000184440"/>
    </source>
</evidence>
<feature type="domain" description="Penicillin-binding protein transpeptidase" evidence="2">
    <location>
        <begin position="155"/>
        <end position="473"/>
    </location>
</feature>
<dbReference type="STRING" id="134849.SAMN05443668_11829"/>
<dbReference type="Gene3D" id="3.40.710.10">
    <property type="entry name" value="DD-peptidase/beta-lactamase superfamily"/>
    <property type="match status" value="1"/>
</dbReference>
<dbReference type="GO" id="GO:0008658">
    <property type="term" value="F:penicillin binding"/>
    <property type="evidence" value="ECO:0007669"/>
    <property type="project" value="InterPro"/>
</dbReference>
<accession>A0A1M7RKW1</accession>
<protein>
    <submittedName>
        <fullName evidence="4">Cell elongation-specific peptidoglycan D,D-transpeptidase</fullName>
    </submittedName>
</protein>
<feature type="domain" description="Penicillin binding protein A dimerisation" evidence="3">
    <location>
        <begin position="52"/>
        <end position="134"/>
    </location>
</feature>
<keyword evidence="5" id="KW-1185">Reference proteome</keyword>
<feature type="region of interest" description="Disordered" evidence="1">
    <location>
        <begin position="409"/>
        <end position="429"/>
    </location>
</feature>
<evidence type="ECO:0000259" key="3">
    <source>
        <dbReference type="Pfam" id="PF21922"/>
    </source>
</evidence>
<dbReference type="Gene3D" id="3.90.1310.10">
    <property type="entry name" value="Penicillin-binding protein 2a (Domain 2)"/>
    <property type="match status" value="1"/>
</dbReference>
<dbReference type="InterPro" id="IPR054120">
    <property type="entry name" value="PBPA_dimer"/>
</dbReference>
<dbReference type="GO" id="GO:0005886">
    <property type="term" value="C:plasma membrane"/>
    <property type="evidence" value="ECO:0007669"/>
    <property type="project" value="TreeGrafter"/>
</dbReference>
<dbReference type="PANTHER" id="PTHR30627:SF24">
    <property type="entry name" value="PENICILLIN-BINDING PROTEIN 4B"/>
    <property type="match status" value="1"/>
</dbReference>
<dbReference type="GO" id="GO:0071555">
    <property type="term" value="P:cell wall organization"/>
    <property type="evidence" value="ECO:0007669"/>
    <property type="project" value="TreeGrafter"/>
</dbReference>
<evidence type="ECO:0000313" key="4">
    <source>
        <dbReference type="EMBL" id="SHN46799.1"/>
    </source>
</evidence>
<reference evidence="4 5" key="1">
    <citation type="submission" date="2016-11" db="EMBL/GenBank/DDBJ databases">
        <authorList>
            <person name="Jaros S."/>
            <person name="Januszkiewicz K."/>
            <person name="Wedrychowicz H."/>
        </authorList>
    </citation>
    <scope>NUCLEOTIDE SEQUENCE [LARGE SCALE GENOMIC DNA]</scope>
    <source>
        <strain evidence="4 5">DSM 46144</strain>
    </source>
</reference>
<sequence>MNAPLRRVAIAVFVLFALLFVNLNYVQVVKGDDYRTSDLNERVRISSYERPRGLIMVEDTAIAQSVETDGRYKYQRKYPQGELYSHVTGYQSMIYGNSELEAAENEDLSGESDKLFVRRITDMITGKKSKGANVILTLDKEVQATTADALQGEKGAAIALDPKTGEILSLVSNPAYDPNPFAAHTDQPQKDAWKQLNGDSVNKPLLNRALRQTYPPGSTFKVIMASALVDKGYSADSDVEAPLRYTAPQTTKYIENYNGSPCGDGTVTLEYALQQSCNTVFSKLGVEEIGAEGIKEKAKEFGFGEEMKVPTDVAASETGEIPDPPAIAQSSIGQRDVRMTPLQGAMIAAAVANNGKLMTPFLVKKVESADYTTLSTTREKTLSTPLSESAAGEVQKMMRAVVQNGTGTKAQVDGADVGGKTGTAEDGNERQDHAWFIGYAIVGGEPVAAVAVVLENAGKSSSSSAEIAGTIMKSIIEQRAN</sequence>
<dbReference type="Pfam" id="PF00905">
    <property type="entry name" value="Transpeptidase"/>
    <property type="match status" value="1"/>
</dbReference>
<name>A0A1M7RKW1_9ACTN</name>
<dbReference type="AlphaFoldDB" id="A0A1M7RKW1"/>